<name>A0A317E3U7_9PROT</name>
<dbReference type="EMBL" id="QGLF01000002">
    <property type="protein sequence ID" value="PWR21788.1"/>
    <property type="molecule type" value="Genomic_DNA"/>
</dbReference>
<gene>
    <name evidence="1" type="ORF">DKG75_07305</name>
</gene>
<reference evidence="2" key="1">
    <citation type="submission" date="2018-05" db="EMBL/GenBank/DDBJ databases">
        <title>Zavarzinia sp. HR-AS.</title>
        <authorList>
            <person name="Lee Y."/>
            <person name="Jeon C.O."/>
        </authorList>
    </citation>
    <scope>NUCLEOTIDE SEQUENCE [LARGE SCALE GENOMIC DNA]</scope>
    <source>
        <strain evidence="2">DSM 1231</strain>
    </source>
</reference>
<dbReference type="AlphaFoldDB" id="A0A317E3U7"/>
<protein>
    <submittedName>
        <fullName evidence="1">Uncharacterized protein</fullName>
    </submittedName>
</protein>
<accession>A0A317E3U7</accession>
<organism evidence="1 2">
    <name type="scientific">Zavarzinia compransoris</name>
    <dbReference type="NCBI Taxonomy" id="1264899"/>
    <lineage>
        <taxon>Bacteria</taxon>
        <taxon>Pseudomonadati</taxon>
        <taxon>Pseudomonadota</taxon>
        <taxon>Alphaproteobacteria</taxon>
        <taxon>Rhodospirillales</taxon>
        <taxon>Zavarziniaceae</taxon>
        <taxon>Zavarzinia</taxon>
    </lineage>
</organism>
<dbReference type="RefSeq" id="WP_109920432.1">
    <property type="nucleotide sequence ID" value="NZ_QGLF01000002.1"/>
</dbReference>
<keyword evidence="2" id="KW-1185">Reference proteome</keyword>
<evidence type="ECO:0000313" key="1">
    <source>
        <dbReference type="EMBL" id="PWR21788.1"/>
    </source>
</evidence>
<comment type="caution">
    <text evidence="1">The sequence shown here is derived from an EMBL/GenBank/DDBJ whole genome shotgun (WGS) entry which is preliminary data.</text>
</comment>
<proteinExistence type="predicted"/>
<sequence length="292" mass="30099">MPSRPASSGPRLRAGLFRFSLAALIGVAAAFGVLALRGPAAPAVDQGKPVTGLELIAAGKAPPLPRYGGPAVVVDSIAGDFAYPAWLWQPASGASVGRIEDSRSDGQMLTLSGWAGDVAMGLRMSHVLIAACGRVIATVPVDADRADIRKRHPNLPDAGWSARIALPDLGPCPTPEITAHGVARFGEVLFPLDGTVETPAGAGLVALDDGRYRRPERPVREPGGAAAPTRVVDLGGEGLALRRCGLDRCPVIAHLPGGRQRVLILDQQAGWALIAQAGGNAGWAPDARLSGN</sequence>
<dbReference type="Proteomes" id="UP000246077">
    <property type="component" value="Unassembled WGS sequence"/>
</dbReference>
<evidence type="ECO:0000313" key="2">
    <source>
        <dbReference type="Proteomes" id="UP000246077"/>
    </source>
</evidence>
<dbReference type="OrthoDB" id="7269911at2"/>